<evidence type="ECO:0000313" key="10">
    <source>
        <dbReference type="Proteomes" id="UP001157069"/>
    </source>
</evidence>
<keyword evidence="7" id="KW-0413">Isomerase</keyword>
<feature type="transmembrane region" description="Helical" evidence="8">
    <location>
        <begin position="35"/>
        <end position="61"/>
    </location>
</feature>
<name>A0ABQ6K189_9MICO</name>
<dbReference type="Proteomes" id="UP001157069">
    <property type="component" value="Unassembled WGS sequence"/>
</dbReference>
<feature type="transmembrane region" description="Helical" evidence="8">
    <location>
        <begin position="81"/>
        <end position="100"/>
    </location>
</feature>
<keyword evidence="5 8" id="KW-1133">Transmembrane helix</keyword>
<evidence type="ECO:0000256" key="1">
    <source>
        <dbReference type="ARBA" id="ARBA00004141"/>
    </source>
</evidence>
<keyword evidence="6 8" id="KW-0472">Membrane</keyword>
<dbReference type="NCBIfam" id="TIGR03462">
    <property type="entry name" value="CarR_dom_SF"/>
    <property type="match status" value="1"/>
</dbReference>
<keyword evidence="4" id="KW-0125">Carotenoid biosynthesis</keyword>
<evidence type="ECO:0000313" key="9">
    <source>
        <dbReference type="EMBL" id="GMA93124.1"/>
    </source>
</evidence>
<comment type="subcellular location">
    <subcellularLocation>
        <location evidence="1">Membrane</location>
        <topology evidence="1">Multi-pass membrane protein</topology>
    </subcellularLocation>
</comment>
<keyword evidence="3 8" id="KW-0812">Transmembrane</keyword>
<evidence type="ECO:0000256" key="3">
    <source>
        <dbReference type="ARBA" id="ARBA00022692"/>
    </source>
</evidence>
<accession>A0ABQ6K189</accession>
<dbReference type="RefSeq" id="WP_284301837.1">
    <property type="nucleotide sequence ID" value="NZ_BSVA01000001.1"/>
</dbReference>
<dbReference type="EMBL" id="BSVA01000001">
    <property type="protein sequence ID" value="GMA93124.1"/>
    <property type="molecule type" value="Genomic_DNA"/>
</dbReference>
<protein>
    <recommendedName>
        <fullName evidence="11">Lycopene cyclase domain-containing protein</fullName>
    </recommendedName>
</protein>
<gene>
    <name evidence="9" type="ORF">GCM10025869_36530</name>
</gene>
<sequence>MSPIYLLCLLAASACMVLVDRRWRLFFWRDARRAAWVLVIGVALLLVADVVGIALGVFSRAPTWAMTGILLGPELPLEEPLFLAFLTYLTMNLVAIFERLPRRERAR</sequence>
<dbReference type="InterPro" id="IPR017825">
    <property type="entry name" value="Lycopene_cyclase_dom"/>
</dbReference>
<evidence type="ECO:0000256" key="7">
    <source>
        <dbReference type="ARBA" id="ARBA00023235"/>
    </source>
</evidence>
<comment type="caution">
    <text evidence="9">The sequence shown here is derived from an EMBL/GenBank/DDBJ whole genome shotgun (WGS) entry which is preliminary data.</text>
</comment>
<evidence type="ECO:0000256" key="2">
    <source>
        <dbReference type="ARBA" id="ARBA00004829"/>
    </source>
</evidence>
<evidence type="ECO:0000256" key="5">
    <source>
        <dbReference type="ARBA" id="ARBA00022989"/>
    </source>
</evidence>
<evidence type="ECO:0000256" key="8">
    <source>
        <dbReference type="SAM" id="Phobius"/>
    </source>
</evidence>
<organism evidence="9 10">
    <name type="scientific">Homoserinibacter gongjuensis</name>
    <dbReference type="NCBI Taxonomy" id="1162968"/>
    <lineage>
        <taxon>Bacteria</taxon>
        <taxon>Bacillati</taxon>
        <taxon>Actinomycetota</taxon>
        <taxon>Actinomycetes</taxon>
        <taxon>Micrococcales</taxon>
        <taxon>Microbacteriaceae</taxon>
        <taxon>Homoserinibacter</taxon>
    </lineage>
</organism>
<comment type="pathway">
    <text evidence="2">Carotenoid biosynthesis.</text>
</comment>
<evidence type="ECO:0000256" key="6">
    <source>
        <dbReference type="ARBA" id="ARBA00023136"/>
    </source>
</evidence>
<reference evidence="10" key="1">
    <citation type="journal article" date="2019" name="Int. J. Syst. Evol. Microbiol.">
        <title>The Global Catalogue of Microorganisms (GCM) 10K type strain sequencing project: providing services to taxonomists for standard genome sequencing and annotation.</title>
        <authorList>
            <consortium name="The Broad Institute Genomics Platform"/>
            <consortium name="The Broad Institute Genome Sequencing Center for Infectious Disease"/>
            <person name="Wu L."/>
            <person name="Ma J."/>
        </authorList>
    </citation>
    <scope>NUCLEOTIDE SEQUENCE [LARGE SCALE GENOMIC DNA]</scope>
    <source>
        <strain evidence="10">NBRC 108755</strain>
    </source>
</reference>
<proteinExistence type="predicted"/>
<feature type="transmembrane region" description="Helical" evidence="8">
    <location>
        <begin position="6"/>
        <end position="23"/>
    </location>
</feature>
<evidence type="ECO:0000256" key="4">
    <source>
        <dbReference type="ARBA" id="ARBA00022746"/>
    </source>
</evidence>
<evidence type="ECO:0008006" key="11">
    <source>
        <dbReference type="Google" id="ProtNLM"/>
    </source>
</evidence>
<keyword evidence="10" id="KW-1185">Reference proteome</keyword>